<sequence length="188" mass="21189">MTEGKNLYKPKERLLKNGELLTIRTPEAQDAKSMISYLNQVGGESDNLLFGENEFPLTVEQETSYLKSLESQSGTLMLLGLLDSEIVSVAQISSLPRKRIAHNAEIALSVKKAHWQKGIGRHVMEELLTFAKNSGTIRTVSLGVKADNETAIRLYEKLGFEKIGVHKDYFLIRGEYFDELLMDLRISE</sequence>
<dbReference type="PROSITE" id="PS51186">
    <property type="entry name" value="GNAT"/>
    <property type="match status" value="1"/>
</dbReference>
<keyword evidence="2" id="KW-0808">Transferase</keyword>
<evidence type="ECO:0000259" key="1">
    <source>
        <dbReference type="PROSITE" id="PS51186"/>
    </source>
</evidence>
<evidence type="ECO:0000313" key="2">
    <source>
        <dbReference type="EMBL" id="SDI07852.1"/>
    </source>
</evidence>
<dbReference type="SUPFAM" id="SSF55729">
    <property type="entry name" value="Acyl-CoA N-acyltransferases (Nat)"/>
    <property type="match status" value="1"/>
</dbReference>
<dbReference type="PANTHER" id="PTHR43415">
    <property type="entry name" value="SPERMIDINE N(1)-ACETYLTRANSFERASE"/>
    <property type="match status" value="1"/>
</dbReference>
<dbReference type="RefSeq" id="WP_031573983.1">
    <property type="nucleotide sequence ID" value="NZ_FNDZ01000001.1"/>
</dbReference>
<protein>
    <submittedName>
        <fullName evidence="2">Protein N-acetyltransferase, RimJ/RimL family</fullName>
    </submittedName>
</protein>
<dbReference type="Proteomes" id="UP000183255">
    <property type="component" value="Unassembled WGS sequence"/>
</dbReference>
<dbReference type="InterPro" id="IPR016181">
    <property type="entry name" value="Acyl_CoA_acyltransferase"/>
</dbReference>
<dbReference type="PANTHER" id="PTHR43415:SF3">
    <property type="entry name" value="GNAT-FAMILY ACETYLTRANSFERASE"/>
    <property type="match status" value="1"/>
</dbReference>
<organism evidence="2 3">
    <name type="scientific">Proteiniclasticum ruminis</name>
    <dbReference type="NCBI Taxonomy" id="398199"/>
    <lineage>
        <taxon>Bacteria</taxon>
        <taxon>Bacillati</taxon>
        <taxon>Bacillota</taxon>
        <taxon>Clostridia</taxon>
        <taxon>Eubacteriales</taxon>
        <taxon>Clostridiaceae</taxon>
        <taxon>Proteiniclasticum</taxon>
    </lineage>
</organism>
<name>A0A1G8HMP2_9CLOT</name>
<dbReference type="CDD" id="cd04301">
    <property type="entry name" value="NAT_SF"/>
    <property type="match status" value="1"/>
</dbReference>
<feature type="domain" description="N-acetyltransferase" evidence="1">
    <location>
        <begin position="21"/>
        <end position="187"/>
    </location>
</feature>
<reference evidence="2 3" key="1">
    <citation type="submission" date="2016-10" db="EMBL/GenBank/DDBJ databases">
        <authorList>
            <person name="de Groot N.N."/>
        </authorList>
    </citation>
    <scope>NUCLEOTIDE SEQUENCE [LARGE SCALE GENOMIC DNA]</scope>
    <source>
        <strain evidence="2 3">CGMCC 1.5058</strain>
    </source>
</reference>
<gene>
    <name evidence="2" type="ORF">SAMN05421804_101634</name>
</gene>
<evidence type="ECO:0000313" key="3">
    <source>
        <dbReference type="Proteomes" id="UP000183255"/>
    </source>
</evidence>
<dbReference type="Pfam" id="PF00583">
    <property type="entry name" value="Acetyltransf_1"/>
    <property type="match status" value="1"/>
</dbReference>
<dbReference type="AlphaFoldDB" id="A0A1G8HMP2"/>
<accession>A0A1G8HMP2</accession>
<dbReference type="EMBL" id="FNDZ01000001">
    <property type="protein sequence ID" value="SDI07852.1"/>
    <property type="molecule type" value="Genomic_DNA"/>
</dbReference>
<dbReference type="GO" id="GO:0016747">
    <property type="term" value="F:acyltransferase activity, transferring groups other than amino-acyl groups"/>
    <property type="evidence" value="ECO:0007669"/>
    <property type="project" value="InterPro"/>
</dbReference>
<dbReference type="Gene3D" id="3.40.630.30">
    <property type="match status" value="1"/>
</dbReference>
<dbReference type="InterPro" id="IPR000182">
    <property type="entry name" value="GNAT_dom"/>
</dbReference>
<proteinExistence type="predicted"/>